<dbReference type="EMBL" id="JFZZ01000048">
    <property type="protein sequence ID" value="KAK95828.1"/>
    <property type="molecule type" value="Genomic_DNA"/>
</dbReference>
<dbReference type="STRING" id="35814.BBB42_16390"/>
<feature type="transmembrane region" description="Helical" evidence="7">
    <location>
        <begin position="20"/>
        <end position="41"/>
    </location>
</feature>
<dbReference type="InterPro" id="IPR020846">
    <property type="entry name" value="MFS_dom"/>
</dbReference>
<feature type="transmembrane region" description="Helical" evidence="7">
    <location>
        <begin position="143"/>
        <end position="165"/>
    </location>
</feature>
<comment type="subcellular location">
    <subcellularLocation>
        <location evidence="1">Cell membrane</location>
        <topology evidence="1">Multi-pass membrane protein</topology>
    </subcellularLocation>
</comment>
<dbReference type="GO" id="GO:0005886">
    <property type="term" value="C:plasma membrane"/>
    <property type="evidence" value="ECO:0007669"/>
    <property type="project" value="UniProtKB-SubCell"/>
</dbReference>
<evidence type="ECO:0000256" key="5">
    <source>
        <dbReference type="ARBA" id="ARBA00022989"/>
    </source>
</evidence>
<organism evidence="9 10">
    <name type="scientific">Bordetella holmesii CDC-H585-BH</name>
    <dbReference type="NCBI Taxonomy" id="1331206"/>
    <lineage>
        <taxon>Bacteria</taxon>
        <taxon>Pseudomonadati</taxon>
        <taxon>Pseudomonadota</taxon>
        <taxon>Betaproteobacteria</taxon>
        <taxon>Burkholderiales</taxon>
        <taxon>Alcaligenaceae</taxon>
        <taxon>Bordetella</taxon>
    </lineage>
</organism>
<feature type="transmembrane region" description="Helical" evidence="7">
    <location>
        <begin position="254"/>
        <end position="275"/>
    </location>
</feature>
<keyword evidence="6 7" id="KW-0472">Membrane</keyword>
<feature type="transmembrane region" description="Helical" evidence="7">
    <location>
        <begin position="358"/>
        <end position="388"/>
    </location>
</feature>
<dbReference type="Pfam" id="PF07690">
    <property type="entry name" value="MFS_1"/>
    <property type="match status" value="2"/>
</dbReference>
<evidence type="ECO:0000256" key="4">
    <source>
        <dbReference type="ARBA" id="ARBA00022692"/>
    </source>
</evidence>
<dbReference type="InterPro" id="IPR011701">
    <property type="entry name" value="MFS"/>
</dbReference>
<feature type="transmembrane region" description="Helical" evidence="7">
    <location>
        <begin position="53"/>
        <end position="72"/>
    </location>
</feature>
<keyword evidence="5 7" id="KW-1133">Transmembrane helix</keyword>
<protein>
    <submittedName>
        <fullName evidence="9">Transporter, major facilitator domain protein</fullName>
    </submittedName>
</protein>
<keyword evidence="3" id="KW-1003">Cell membrane</keyword>
<evidence type="ECO:0000256" key="2">
    <source>
        <dbReference type="ARBA" id="ARBA00022448"/>
    </source>
</evidence>
<dbReference type="InterPro" id="IPR036259">
    <property type="entry name" value="MFS_trans_sf"/>
</dbReference>
<evidence type="ECO:0000256" key="1">
    <source>
        <dbReference type="ARBA" id="ARBA00004651"/>
    </source>
</evidence>
<sequence>MPDTDPDSDFRLRAIAIPAFGPSLLYGVSNGAILPVIALSARDLGASMAASGFIVALVGVGSLVSNIPAALFTARHGELRSMVAASLVSAVAMLLCIFASSIWALAAGVFMVGVASSVFLLARQGYMVDAVPVWMRARALSTLAGTMRIGVFVGPFAGAALIHLIDLQGAYWVALVAVLGAGAIAAVAPDMKTPAAAGAVPLARPRMHEVFRAHRQVYLTLGLGILLVSAVRASRQVVIPLWADHLGIDAAVTSLIYGLVAAVDMSVFYPAGVLMDRRGRRAVALPSALMMGLAFIGIALSGGTVAFVVTAMLLGLGNGISSGIVMTLGADASPAHGRTEFLGIWRFMADLGSSLGPVLLSALTALVSLAAGVAAMGALGLAAAAVFWRRLPRGPAQR</sequence>
<dbReference type="PANTHER" id="PTHR23517">
    <property type="entry name" value="RESISTANCE PROTEIN MDTM, PUTATIVE-RELATED-RELATED"/>
    <property type="match status" value="1"/>
</dbReference>
<comment type="caution">
    <text evidence="9">The sequence shown here is derived from an EMBL/GenBank/DDBJ whole genome shotgun (WGS) entry which is preliminary data.</text>
</comment>
<dbReference type="InterPro" id="IPR050171">
    <property type="entry name" value="MFS_Transporters"/>
</dbReference>
<dbReference type="GO" id="GO:0022857">
    <property type="term" value="F:transmembrane transporter activity"/>
    <property type="evidence" value="ECO:0007669"/>
    <property type="project" value="InterPro"/>
</dbReference>
<gene>
    <name evidence="9" type="ORF">L497_2693</name>
</gene>
<dbReference type="RefSeq" id="WP_017685698.1">
    <property type="nucleotide sequence ID" value="NZ_JFZZ01000048.1"/>
</dbReference>
<dbReference type="PANTHER" id="PTHR23517:SF3">
    <property type="entry name" value="INTEGRAL MEMBRANE TRANSPORT PROTEIN"/>
    <property type="match status" value="1"/>
</dbReference>
<evidence type="ECO:0000256" key="3">
    <source>
        <dbReference type="ARBA" id="ARBA00022475"/>
    </source>
</evidence>
<proteinExistence type="predicted"/>
<dbReference type="Gene3D" id="1.20.1250.20">
    <property type="entry name" value="MFS general substrate transporter like domains"/>
    <property type="match status" value="2"/>
</dbReference>
<feature type="transmembrane region" description="Helical" evidence="7">
    <location>
        <begin position="171"/>
        <end position="188"/>
    </location>
</feature>
<evidence type="ECO:0000256" key="6">
    <source>
        <dbReference type="ARBA" id="ARBA00023136"/>
    </source>
</evidence>
<evidence type="ECO:0000313" key="10">
    <source>
        <dbReference type="Proteomes" id="UP000026682"/>
    </source>
</evidence>
<keyword evidence="2" id="KW-0813">Transport</keyword>
<evidence type="ECO:0000259" key="8">
    <source>
        <dbReference type="PROSITE" id="PS50850"/>
    </source>
</evidence>
<keyword evidence="4 7" id="KW-0812">Transmembrane</keyword>
<dbReference type="PROSITE" id="PS50850">
    <property type="entry name" value="MFS"/>
    <property type="match status" value="1"/>
</dbReference>
<evidence type="ECO:0000313" key="9">
    <source>
        <dbReference type="EMBL" id="KAK95828.1"/>
    </source>
</evidence>
<evidence type="ECO:0000256" key="7">
    <source>
        <dbReference type="SAM" id="Phobius"/>
    </source>
</evidence>
<name>A0A158M7W5_9BORD</name>
<dbReference type="SUPFAM" id="SSF103473">
    <property type="entry name" value="MFS general substrate transporter"/>
    <property type="match status" value="1"/>
</dbReference>
<dbReference type="AlphaFoldDB" id="A0A158M7W5"/>
<reference evidence="9 10" key="1">
    <citation type="submission" date="2014-03" db="EMBL/GenBank/DDBJ databases">
        <title>Genome sequence of Bordetella holmseii.</title>
        <authorList>
            <person name="Harvill E."/>
            <person name="Goodfield L.L."/>
            <person name="Ivanov Y."/>
            <person name="Meyer J.A."/>
            <person name="Newth C."/>
            <person name="Cassiday P."/>
            <person name="Tondella M.L."/>
            <person name="Liao P."/>
            <person name="Zimmerman J."/>
            <person name="Meert K."/>
            <person name="Wessel D."/>
            <person name="Berger J."/>
            <person name="Dean J.M."/>
            <person name="Holubkov R."/>
            <person name="Burr J."/>
            <person name="Liu T."/>
            <person name="Brinkac L.M."/>
            <person name="Sanka R."/>
            <person name="Kim M."/>
            <person name="Losada L."/>
        </authorList>
    </citation>
    <scope>NUCLEOTIDE SEQUENCE [LARGE SCALE GENOMIC DNA]</scope>
    <source>
        <strain evidence="9 10">CDC-H585-BH</strain>
    </source>
</reference>
<feature type="transmembrane region" description="Helical" evidence="7">
    <location>
        <begin position="216"/>
        <end position="234"/>
    </location>
</feature>
<feature type="transmembrane region" description="Helical" evidence="7">
    <location>
        <begin position="287"/>
        <end position="316"/>
    </location>
</feature>
<feature type="transmembrane region" description="Helical" evidence="7">
    <location>
        <begin position="92"/>
        <end position="122"/>
    </location>
</feature>
<accession>A0A158M7W5</accession>
<dbReference type="CDD" id="cd17325">
    <property type="entry name" value="MFS_MdtG_SLC18_like"/>
    <property type="match status" value="1"/>
</dbReference>
<dbReference type="Proteomes" id="UP000026682">
    <property type="component" value="Unassembled WGS sequence"/>
</dbReference>
<feature type="domain" description="Major facilitator superfamily (MFS) profile" evidence="8">
    <location>
        <begin position="15"/>
        <end position="395"/>
    </location>
</feature>
<dbReference type="PATRIC" id="fig|1331206.3.peg.1277"/>